<evidence type="ECO:0000256" key="6">
    <source>
        <dbReference type="ARBA" id="ARBA00022989"/>
    </source>
</evidence>
<dbReference type="InterPro" id="IPR043604">
    <property type="entry name" value="DUF883_N"/>
</dbReference>
<keyword evidence="11" id="KW-1185">Reference proteome</keyword>
<dbReference type="InterPro" id="IPR010279">
    <property type="entry name" value="YqjD/ElaB"/>
</dbReference>
<proteinExistence type="inferred from homology"/>
<comment type="subcellular location">
    <subcellularLocation>
        <location evidence="1">Cell inner membrane</location>
        <topology evidence="1">Single-pass membrane protein</topology>
    </subcellularLocation>
</comment>
<keyword evidence="3" id="KW-1003">Cell membrane</keyword>
<keyword evidence="7" id="KW-0472">Membrane</keyword>
<evidence type="ECO:0000259" key="8">
    <source>
        <dbReference type="Pfam" id="PF05957"/>
    </source>
</evidence>
<dbReference type="EMBL" id="QYUO01000001">
    <property type="protein sequence ID" value="RJF97163.1"/>
    <property type="molecule type" value="Genomic_DNA"/>
</dbReference>
<keyword evidence="6" id="KW-1133">Transmembrane helix</keyword>
<feature type="domain" description="DUF883" evidence="9">
    <location>
        <begin position="71"/>
        <end position="100"/>
    </location>
</feature>
<evidence type="ECO:0000256" key="1">
    <source>
        <dbReference type="ARBA" id="ARBA00004377"/>
    </source>
</evidence>
<feature type="domain" description="DUF883" evidence="8">
    <location>
        <begin position="9"/>
        <end position="57"/>
    </location>
</feature>
<evidence type="ECO:0000256" key="2">
    <source>
        <dbReference type="ARBA" id="ARBA00010423"/>
    </source>
</evidence>
<dbReference type="PANTHER" id="PTHR35893:SF3">
    <property type="entry name" value="INNER MEMBRANE PROTEIN"/>
    <property type="match status" value="1"/>
</dbReference>
<comment type="similarity">
    <text evidence="2">Belongs to the ElaB/YgaM/YqjD family.</text>
</comment>
<evidence type="ECO:0000313" key="11">
    <source>
        <dbReference type="Proteomes" id="UP000265955"/>
    </source>
</evidence>
<dbReference type="GO" id="GO:0043022">
    <property type="term" value="F:ribosome binding"/>
    <property type="evidence" value="ECO:0007669"/>
    <property type="project" value="InterPro"/>
</dbReference>
<dbReference type="GO" id="GO:0005886">
    <property type="term" value="C:plasma membrane"/>
    <property type="evidence" value="ECO:0007669"/>
    <property type="project" value="UniProtKB-SubCell"/>
</dbReference>
<evidence type="ECO:0000256" key="3">
    <source>
        <dbReference type="ARBA" id="ARBA00022475"/>
    </source>
</evidence>
<keyword evidence="5" id="KW-0812">Transmembrane</keyword>
<accession>A0A3A3FMP1</accession>
<dbReference type="PANTHER" id="PTHR35893">
    <property type="entry name" value="INNER MEMBRANE PROTEIN-RELATED"/>
    <property type="match status" value="1"/>
</dbReference>
<dbReference type="Pfam" id="PF05957">
    <property type="entry name" value="DUF883"/>
    <property type="match status" value="1"/>
</dbReference>
<gene>
    <name evidence="10" type="ORF">D3871_00405</name>
</gene>
<dbReference type="Proteomes" id="UP000265955">
    <property type="component" value="Unassembled WGS sequence"/>
</dbReference>
<dbReference type="Pfam" id="PF19029">
    <property type="entry name" value="DUF883_C"/>
    <property type="match status" value="1"/>
</dbReference>
<dbReference type="OrthoDB" id="9181874at2"/>
<protein>
    <submittedName>
        <fullName evidence="10">DUF883 domain-containing protein</fullName>
    </submittedName>
</protein>
<evidence type="ECO:0000256" key="7">
    <source>
        <dbReference type="ARBA" id="ARBA00023136"/>
    </source>
</evidence>
<reference evidence="11" key="1">
    <citation type="submission" date="2018-09" db="EMBL/GenBank/DDBJ databases">
        <authorList>
            <person name="Zhu H."/>
        </authorList>
    </citation>
    <scope>NUCLEOTIDE SEQUENCE [LARGE SCALE GENOMIC DNA]</scope>
    <source>
        <strain evidence="11">K1R23-30</strain>
    </source>
</reference>
<dbReference type="RefSeq" id="WP_119767115.1">
    <property type="nucleotide sequence ID" value="NZ_QYUO01000001.1"/>
</dbReference>
<name>A0A3A3FMP1_9BURK</name>
<evidence type="ECO:0000256" key="4">
    <source>
        <dbReference type="ARBA" id="ARBA00022519"/>
    </source>
</evidence>
<evidence type="ECO:0000259" key="9">
    <source>
        <dbReference type="Pfam" id="PF19029"/>
    </source>
</evidence>
<comment type="caution">
    <text evidence="10">The sequence shown here is derived from an EMBL/GenBank/DDBJ whole genome shotgun (WGS) entry which is preliminary data.</text>
</comment>
<dbReference type="AlphaFoldDB" id="A0A3A3FMP1"/>
<evidence type="ECO:0000256" key="5">
    <source>
        <dbReference type="ARBA" id="ARBA00022692"/>
    </source>
</evidence>
<evidence type="ECO:0000313" key="10">
    <source>
        <dbReference type="EMBL" id="RJF97163.1"/>
    </source>
</evidence>
<organism evidence="10 11">
    <name type="scientific">Noviherbaspirillum saxi</name>
    <dbReference type="NCBI Taxonomy" id="2320863"/>
    <lineage>
        <taxon>Bacteria</taxon>
        <taxon>Pseudomonadati</taxon>
        <taxon>Pseudomonadota</taxon>
        <taxon>Betaproteobacteria</taxon>
        <taxon>Burkholderiales</taxon>
        <taxon>Oxalobacteraceae</taxon>
        <taxon>Noviherbaspirillum</taxon>
    </lineage>
</organism>
<dbReference type="InterPro" id="IPR043605">
    <property type="entry name" value="DUF883_C"/>
</dbReference>
<keyword evidence="4" id="KW-0997">Cell inner membrane</keyword>
<sequence length="100" mass="10768">MLNSNIKTVRNDMRTLIKEAQELFREATESTGGKADELRAKGLALLDTAMEKAQEVQAVAVEKSKVAAESTDEFVHANPWKAVGIAAGAGLVLGLLMSRR</sequence>